<sequence length="231" mass="25248">MPLLHNLVLTFSLLLLLFTTLITANVEKAIFLGPPPSTIPTPHPPIDDLGLARLSPSQPILRTFLNASFPTPDNRGTDSWYFLENLTPGRRYEVRICWLATQPTDFTLTTHTLSRALSDPTLLTSITKYSSTRLITAAPGLDNAHVSGPSDSAPIADSVLFLHIRAAADYFSADPELMTNVPPVAADIILDPFLGNVFPRSLVPTACYLVIVGAIASMEKEAGVEKEWRKR</sequence>
<dbReference type="GO" id="GO:0000030">
    <property type="term" value="F:mannosyltransferase activity"/>
    <property type="evidence" value="ECO:0007669"/>
    <property type="project" value="TreeGrafter"/>
</dbReference>
<organism evidence="2 3">
    <name type="scientific">Aspergillus ellipticus CBS 707.79</name>
    <dbReference type="NCBI Taxonomy" id="1448320"/>
    <lineage>
        <taxon>Eukaryota</taxon>
        <taxon>Fungi</taxon>
        <taxon>Dikarya</taxon>
        <taxon>Ascomycota</taxon>
        <taxon>Pezizomycotina</taxon>
        <taxon>Eurotiomycetes</taxon>
        <taxon>Eurotiomycetidae</taxon>
        <taxon>Eurotiales</taxon>
        <taxon>Aspergillaceae</taxon>
        <taxon>Aspergillus</taxon>
        <taxon>Aspergillus subgen. Circumdati</taxon>
    </lineage>
</organism>
<name>A0A319DR65_9EURO</name>
<keyword evidence="3" id="KW-1185">Reference proteome</keyword>
<dbReference type="OrthoDB" id="3360032at2759"/>
<dbReference type="GO" id="GO:0006506">
    <property type="term" value="P:GPI anchor biosynthetic process"/>
    <property type="evidence" value="ECO:0007669"/>
    <property type="project" value="TreeGrafter"/>
</dbReference>
<dbReference type="GO" id="GO:0005789">
    <property type="term" value="C:endoplasmic reticulum membrane"/>
    <property type="evidence" value="ECO:0007669"/>
    <property type="project" value="TreeGrafter"/>
</dbReference>
<protein>
    <submittedName>
        <fullName evidence="2">Uncharacterized protein</fullName>
    </submittedName>
</protein>
<dbReference type="GO" id="GO:0031501">
    <property type="term" value="C:mannosyltransferase complex"/>
    <property type="evidence" value="ECO:0007669"/>
    <property type="project" value="TreeGrafter"/>
</dbReference>
<dbReference type="PANTHER" id="PTHR28022:SF1">
    <property type="entry name" value="GPI MANNOSYLTRANSFERASE 2 SUBUNIT PGA1"/>
    <property type="match status" value="1"/>
</dbReference>
<dbReference type="EMBL" id="KZ825798">
    <property type="protein sequence ID" value="PYH99969.1"/>
    <property type="molecule type" value="Genomic_DNA"/>
</dbReference>
<dbReference type="AlphaFoldDB" id="A0A319DR65"/>
<reference evidence="2 3" key="1">
    <citation type="submission" date="2018-02" db="EMBL/GenBank/DDBJ databases">
        <title>The genomes of Aspergillus section Nigri reveals drivers in fungal speciation.</title>
        <authorList>
            <consortium name="DOE Joint Genome Institute"/>
            <person name="Vesth T.C."/>
            <person name="Nybo J."/>
            <person name="Theobald S."/>
            <person name="Brandl J."/>
            <person name="Frisvad J.C."/>
            <person name="Nielsen K.F."/>
            <person name="Lyhne E.K."/>
            <person name="Kogle M.E."/>
            <person name="Kuo A."/>
            <person name="Riley R."/>
            <person name="Clum A."/>
            <person name="Nolan M."/>
            <person name="Lipzen A."/>
            <person name="Salamov A."/>
            <person name="Henrissat B."/>
            <person name="Wiebenga A."/>
            <person name="De vries R.P."/>
            <person name="Grigoriev I.V."/>
            <person name="Mortensen U.H."/>
            <person name="Andersen M.R."/>
            <person name="Baker S.E."/>
        </authorList>
    </citation>
    <scope>NUCLEOTIDE SEQUENCE [LARGE SCALE GENOMIC DNA]</scope>
    <source>
        <strain evidence="2 3">CBS 707.79</strain>
    </source>
</reference>
<dbReference type="PANTHER" id="PTHR28022">
    <property type="entry name" value="GPI MANNOSYLTRANSFERASE 2 SUBUNIT PGA1"/>
    <property type="match status" value="1"/>
</dbReference>
<gene>
    <name evidence="2" type="ORF">BO71DRAFT_424757</name>
</gene>
<keyword evidence="1" id="KW-0732">Signal</keyword>
<feature type="chain" id="PRO_5016403995" evidence="1">
    <location>
        <begin position="25"/>
        <end position="231"/>
    </location>
</feature>
<dbReference type="InterPro" id="IPR019433">
    <property type="entry name" value="GPI_ManTrfase_II_coact_Pga1"/>
</dbReference>
<dbReference type="Proteomes" id="UP000247810">
    <property type="component" value="Unassembled WGS sequence"/>
</dbReference>
<evidence type="ECO:0000313" key="3">
    <source>
        <dbReference type="Proteomes" id="UP000247810"/>
    </source>
</evidence>
<dbReference type="VEuPathDB" id="FungiDB:BO71DRAFT_424757"/>
<accession>A0A319DR65</accession>
<feature type="signal peptide" evidence="1">
    <location>
        <begin position="1"/>
        <end position="24"/>
    </location>
</feature>
<evidence type="ECO:0000313" key="2">
    <source>
        <dbReference type="EMBL" id="PYH99969.1"/>
    </source>
</evidence>
<evidence type="ECO:0000256" key="1">
    <source>
        <dbReference type="SAM" id="SignalP"/>
    </source>
</evidence>
<proteinExistence type="predicted"/>